<dbReference type="Pfam" id="PF01047">
    <property type="entry name" value="MarR"/>
    <property type="match status" value="1"/>
</dbReference>
<gene>
    <name evidence="6" type="ORF">DFR71_2660</name>
</gene>
<keyword evidence="3" id="KW-0804">Transcription</keyword>
<dbReference type="PROSITE" id="PS50995">
    <property type="entry name" value="HTH_MARR_2"/>
    <property type="match status" value="1"/>
</dbReference>
<dbReference type="InterPro" id="IPR023187">
    <property type="entry name" value="Tscrpt_reg_MarR-type_CS"/>
</dbReference>
<keyword evidence="1" id="KW-0805">Transcription regulation</keyword>
<dbReference type="PROSITE" id="PS01117">
    <property type="entry name" value="HTH_MARR_1"/>
    <property type="match status" value="1"/>
</dbReference>
<keyword evidence="7" id="KW-1185">Reference proteome</keyword>
<dbReference type="EMBL" id="SMFR01000002">
    <property type="protein sequence ID" value="TCJ96629.1"/>
    <property type="molecule type" value="Genomic_DNA"/>
</dbReference>
<evidence type="ECO:0000259" key="5">
    <source>
        <dbReference type="PROSITE" id="PS50995"/>
    </source>
</evidence>
<dbReference type="InterPro" id="IPR039422">
    <property type="entry name" value="MarR/SlyA-like"/>
</dbReference>
<name>A0A4R1FSV9_9NOCA</name>
<dbReference type="GO" id="GO:0006950">
    <property type="term" value="P:response to stress"/>
    <property type="evidence" value="ECO:0007669"/>
    <property type="project" value="TreeGrafter"/>
</dbReference>
<dbReference type="InterPro" id="IPR036390">
    <property type="entry name" value="WH_DNA-bd_sf"/>
</dbReference>
<feature type="region of interest" description="Disordered" evidence="4">
    <location>
        <begin position="143"/>
        <end position="162"/>
    </location>
</feature>
<reference evidence="6 7" key="1">
    <citation type="submission" date="2019-03" db="EMBL/GenBank/DDBJ databases">
        <title>Genomic Encyclopedia of Type Strains, Phase IV (KMG-IV): sequencing the most valuable type-strain genomes for metagenomic binning, comparative biology and taxonomic classification.</title>
        <authorList>
            <person name="Goeker M."/>
        </authorList>
    </citation>
    <scope>NUCLEOTIDE SEQUENCE [LARGE SCALE GENOMIC DNA]</scope>
    <source>
        <strain evidence="6 7">DSM 44684</strain>
    </source>
</reference>
<sequence length="162" mass="17571">MEEAPRVDTAQLMELLSVSLGVYYGDFTVASASENLTASQGKTLTVLRRGPVAMRALAEIMSCDASNVTGIINRLEKRDLVRREASASDRRVTHLVITPEGERVTDAIRAKMHATQAGLTELSDRDRQSLFALLARVFVPEPGRTSHQGVASETTTSDTPAD</sequence>
<feature type="domain" description="HTH marR-type" evidence="5">
    <location>
        <begin position="6"/>
        <end position="139"/>
    </location>
</feature>
<dbReference type="RefSeq" id="WP_243654866.1">
    <property type="nucleotide sequence ID" value="NZ_SMFR01000002.1"/>
</dbReference>
<dbReference type="SUPFAM" id="SSF46785">
    <property type="entry name" value="Winged helix' DNA-binding domain"/>
    <property type="match status" value="1"/>
</dbReference>
<dbReference type="InterPro" id="IPR000835">
    <property type="entry name" value="HTH_MarR-typ"/>
</dbReference>
<dbReference type="GO" id="GO:0003677">
    <property type="term" value="F:DNA binding"/>
    <property type="evidence" value="ECO:0007669"/>
    <property type="project" value="UniProtKB-KW"/>
</dbReference>
<dbReference type="PRINTS" id="PR00598">
    <property type="entry name" value="HTHMARR"/>
</dbReference>
<dbReference type="Proteomes" id="UP000294856">
    <property type="component" value="Unassembled WGS sequence"/>
</dbReference>
<evidence type="ECO:0000256" key="1">
    <source>
        <dbReference type="ARBA" id="ARBA00023015"/>
    </source>
</evidence>
<comment type="caution">
    <text evidence="6">The sequence shown here is derived from an EMBL/GenBank/DDBJ whole genome shotgun (WGS) entry which is preliminary data.</text>
</comment>
<keyword evidence="2 6" id="KW-0238">DNA-binding</keyword>
<dbReference type="GO" id="GO:0003700">
    <property type="term" value="F:DNA-binding transcription factor activity"/>
    <property type="evidence" value="ECO:0007669"/>
    <property type="project" value="InterPro"/>
</dbReference>
<evidence type="ECO:0000256" key="4">
    <source>
        <dbReference type="SAM" id="MobiDB-lite"/>
    </source>
</evidence>
<proteinExistence type="predicted"/>
<evidence type="ECO:0000313" key="6">
    <source>
        <dbReference type="EMBL" id="TCJ96629.1"/>
    </source>
</evidence>
<feature type="compositionally biased region" description="Polar residues" evidence="4">
    <location>
        <begin position="145"/>
        <end position="162"/>
    </location>
</feature>
<dbReference type="AlphaFoldDB" id="A0A4R1FSV9"/>
<dbReference type="Gene3D" id="1.10.10.10">
    <property type="entry name" value="Winged helix-like DNA-binding domain superfamily/Winged helix DNA-binding domain"/>
    <property type="match status" value="1"/>
</dbReference>
<dbReference type="PANTHER" id="PTHR33164:SF99">
    <property type="entry name" value="MARR FAMILY REGULATORY PROTEIN"/>
    <property type="match status" value="1"/>
</dbReference>
<evidence type="ECO:0000313" key="7">
    <source>
        <dbReference type="Proteomes" id="UP000294856"/>
    </source>
</evidence>
<accession>A0A4R1FSV9</accession>
<dbReference type="SMART" id="SM00347">
    <property type="entry name" value="HTH_MARR"/>
    <property type="match status" value="1"/>
</dbReference>
<organism evidence="6 7">
    <name type="scientific">Nocardia alba</name>
    <dbReference type="NCBI Taxonomy" id="225051"/>
    <lineage>
        <taxon>Bacteria</taxon>
        <taxon>Bacillati</taxon>
        <taxon>Actinomycetota</taxon>
        <taxon>Actinomycetes</taxon>
        <taxon>Mycobacteriales</taxon>
        <taxon>Nocardiaceae</taxon>
        <taxon>Nocardia</taxon>
    </lineage>
</organism>
<evidence type="ECO:0000256" key="3">
    <source>
        <dbReference type="ARBA" id="ARBA00023163"/>
    </source>
</evidence>
<evidence type="ECO:0000256" key="2">
    <source>
        <dbReference type="ARBA" id="ARBA00023125"/>
    </source>
</evidence>
<dbReference type="InterPro" id="IPR036388">
    <property type="entry name" value="WH-like_DNA-bd_sf"/>
</dbReference>
<protein>
    <submittedName>
        <fullName evidence="6">DNA-binding MarR family transcriptional regulator</fullName>
    </submittedName>
</protein>
<dbReference type="PANTHER" id="PTHR33164">
    <property type="entry name" value="TRANSCRIPTIONAL REGULATOR, MARR FAMILY"/>
    <property type="match status" value="1"/>
</dbReference>
<dbReference type="STRING" id="1210063.GCA_001612665_00320"/>